<dbReference type="AlphaFoldDB" id="A0AAJ1X3J5"/>
<dbReference type="NCBIfam" id="NF004846">
    <property type="entry name" value="PRK06197.1"/>
    <property type="match status" value="1"/>
</dbReference>
<name>A0AAJ1X3J5_9ACTN</name>
<dbReference type="InterPro" id="IPR002347">
    <property type="entry name" value="SDR_fam"/>
</dbReference>
<proteinExistence type="inferred from homology"/>
<protein>
    <submittedName>
        <fullName evidence="4">NAD(P)-dependent dehydrogenase (Short-subunit alcohol dehydrogenase family)</fullName>
    </submittedName>
</protein>
<dbReference type="EMBL" id="JAUTAN010000001">
    <property type="protein sequence ID" value="MDQ1105774.1"/>
    <property type="molecule type" value="Genomic_DNA"/>
</dbReference>
<reference evidence="4" key="1">
    <citation type="submission" date="2023-07" db="EMBL/GenBank/DDBJ databases">
        <title>Functional and genomic diversity of the sorghum phyllosphere microbiome.</title>
        <authorList>
            <person name="Shade A."/>
        </authorList>
    </citation>
    <scope>NUCLEOTIDE SEQUENCE</scope>
    <source>
        <strain evidence="4">SORGH_AS_1067</strain>
    </source>
</reference>
<sequence>MKHEPRTWSLAEMPDLAGQTAVVTGPTSGLGTATARELARSGARVVLAGRSPEKLESTAGDITRAVPGADLERLVVDLASLASVRTAAAEAARLGPIDLLVNNAGVMATRAQRTEDGLDLQMATNHFGHFLLTGLLWPQLVADGGGRVVSVSSFMHTVARRAPLGDPRTPPRRYSRWGVYAQTKLANLLFTYELQRRAEAAGVPVRALAAHPGYAATHLLSYGQTGRGSGGLASILNGVASATAQSADDGALPTLMAATADLRGGTYCGPSGFSQLRGLPRPVGSTTLARDPEAQRRLWEISEETVGLRWP</sequence>
<evidence type="ECO:0000256" key="3">
    <source>
        <dbReference type="RuleBase" id="RU000363"/>
    </source>
</evidence>
<organism evidence="4 5">
    <name type="scientific">Nocardioides zeae</name>
    <dbReference type="NCBI Taxonomy" id="1457234"/>
    <lineage>
        <taxon>Bacteria</taxon>
        <taxon>Bacillati</taxon>
        <taxon>Actinomycetota</taxon>
        <taxon>Actinomycetes</taxon>
        <taxon>Propionibacteriales</taxon>
        <taxon>Nocardioidaceae</taxon>
        <taxon>Nocardioides</taxon>
    </lineage>
</organism>
<accession>A0AAJ1X3J5</accession>
<dbReference type="PRINTS" id="PR00080">
    <property type="entry name" value="SDRFAMILY"/>
</dbReference>
<dbReference type="Proteomes" id="UP001239215">
    <property type="component" value="Unassembled WGS sequence"/>
</dbReference>
<evidence type="ECO:0000256" key="1">
    <source>
        <dbReference type="ARBA" id="ARBA00006484"/>
    </source>
</evidence>
<dbReference type="PANTHER" id="PTHR24320:SF148">
    <property type="entry name" value="NAD(P)-BINDING ROSSMANN-FOLD SUPERFAMILY PROTEIN"/>
    <property type="match status" value="1"/>
</dbReference>
<dbReference type="Gene3D" id="3.40.50.720">
    <property type="entry name" value="NAD(P)-binding Rossmann-like Domain"/>
    <property type="match status" value="1"/>
</dbReference>
<comment type="similarity">
    <text evidence="1 3">Belongs to the short-chain dehydrogenases/reductases (SDR) family.</text>
</comment>
<dbReference type="SUPFAM" id="SSF51735">
    <property type="entry name" value="NAD(P)-binding Rossmann-fold domains"/>
    <property type="match status" value="1"/>
</dbReference>
<evidence type="ECO:0000313" key="4">
    <source>
        <dbReference type="EMBL" id="MDQ1105774.1"/>
    </source>
</evidence>
<dbReference type="Pfam" id="PF00106">
    <property type="entry name" value="adh_short"/>
    <property type="match status" value="1"/>
</dbReference>
<evidence type="ECO:0000256" key="2">
    <source>
        <dbReference type="ARBA" id="ARBA00023002"/>
    </source>
</evidence>
<evidence type="ECO:0000313" key="5">
    <source>
        <dbReference type="Proteomes" id="UP001239215"/>
    </source>
</evidence>
<keyword evidence="2" id="KW-0560">Oxidoreductase</keyword>
<dbReference type="PRINTS" id="PR00081">
    <property type="entry name" value="GDHRDH"/>
</dbReference>
<dbReference type="RefSeq" id="WP_307202325.1">
    <property type="nucleotide sequence ID" value="NZ_JAUTAN010000001.1"/>
</dbReference>
<dbReference type="GO" id="GO:0016491">
    <property type="term" value="F:oxidoreductase activity"/>
    <property type="evidence" value="ECO:0007669"/>
    <property type="project" value="UniProtKB-KW"/>
</dbReference>
<dbReference type="InterPro" id="IPR036291">
    <property type="entry name" value="NAD(P)-bd_dom_sf"/>
</dbReference>
<comment type="caution">
    <text evidence="4">The sequence shown here is derived from an EMBL/GenBank/DDBJ whole genome shotgun (WGS) entry which is preliminary data.</text>
</comment>
<gene>
    <name evidence="4" type="ORF">QE405_003058</name>
</gene>
<dbReference type="PANTHER" id="PTHR24320">
    <property type="entry name" value="RETINOL DEHYDROGENASE"/>
    <property type="match status" value="1"/>
</dbReference>